<feature type="chain" id="PRO_5045903369" evidence="8">
    <location>
        <begin position="31"/>
        <end position="354"/>
    </location>
</feature>
<dbReference type="PANTHER" id="PTHR13572:SF4">
    <property type="entry name" value="RE57134P"/>
    <property type="match status" value="1"/>
</dbReference>
<evidence type="ECO:0000256" key="8">
    <source>
        <dbReference type="SAM" id="SignalP"/>
    </source>
</evidence>
<name>A0ABN2Y8C7_9ACTN</name>
<dbReference type="InterPro" id="IPR026071">
    <property type="entry name" value="Glyco_Hydrolase_99"/>
</dbReference>
<keyword evidence="3" id="KW-0378">Hydrolase</keyword>
<evidence type="ECO:0000313" key="9">
    <source>
        <dbReference type="EMBL" id="GAA2122934.1"/>
    </source>
</evidence>
<keyword evidence="5" id="KW-1133">Transmembrane helix</keyword>
<reference evidence="9 10" key="1">
    <citation type="journal article" date="2019" name="Int. J. Syst. Evol. Microbiol.">
        <title>The Global Catalogue of Microorganisms (GCM) 10K type strain sequencing project: providing services to taxonomists for standard genome sequencing and annotation.</title>
        <authorList>
            <consortium name="The Broad Institute Genomics Platform"/>
            <consortium name="The Broad Institute Genome Sequencing Center for Infectious Disease"/>
            <person name="Wu L."/>
            <person name="Ma J."/>
        </authorList>
    </citation>
    <scope>NUCLEOTIDE SEQUENCE [LARGE SCALE GENOMIC DNA]</scope>
    <source>
        <strain evidence="9 10">JCM 15481</strain>
    </source>
</reference>
<dbReference type="PANTHER" id="PTHR13572">
    <property type="entry name" value="ENDO-ALPHA-1,2-MANNOSIDASE"/>
    <property type="match status" value="1"/>
</dbReference>
<comment type="caution">
    <text evidence="9">The sequence shown here is derived from an EMBL/GenBank/DDBJ whole genome shotgun (WGS) entry which is preliminary data.</text>
</comment>
<evidence type="ECO:0000256" key="5">
    <source>
        <dbReference type="ARBA" id="ARBA00022989"/>
    </source>
</evidence>
<dbReference type="Proteomes" id="UP001500443">
    <property type="component" value="Unassembled WGS sequence"/>
</dbReference>
<evidence type="ECO:0000256" key="4">
    <source>
        <dbReference type="ARBA" id="ARBA00022968"/>
    </source>
</evidence>
<dbReference type="InterPro" id="IPR006311">
    <property type="entry name" value="TAT_signal"/>
</dbReference>
<comment type="subcellular location">
    <subcellularLocation>
        <location evidence="1">Golgi apparatus membrane</location>
        <topology evidence="1">Single-pass type II membrane protein</topology>
    </subcellularLocation>
</comment>
<evidence type="ECO:0000256" key="6">
    <source>
        <dbReference type="ARBA" id="ARBA00023034"/>
    </source>
</evidence>
<evidence type="ECO:0000256" key="1">
    <source>
        <dbReference type="ARBA" id="ARBA00004323"/>
    </source>
</evidence>
<keyword evidence="8" id="KW-0732">Signal</keyword>
<keyword evidence="7" id="KW-0472">Membrane</keyword>
<gene>
    <name evidence="9" type="ORF">GCM10009802_27100</name>
</gene>
<dbReference type="Pfam" id="PF16317">
    <property type="entry name" value="Glyco_hydro_99"/>
    <property type="match status" value="1"/>
</dbReference>
<organism evidence="9 10">
    <name type="scientific">Streptomyces synnematoformans</name>
    <dbReference type="NCBI Taxonomy" id="415721"/>
    <lineage>
        <taxon>Bacteria</taxon>
        <taxon>Bacillati</taxon>
        <taxon>Actinomycetota</taxon>
        <taxon>Actinomycetes</taxon>
        <taxon>Kitasatosporales</taxon>
        <taxon>Streptomycetaceae</taxon>
        <taxon>Streptomyces</taxon>
    </lineage>
</organism>
<evidence type="ECO:0000313" key="10">
    <source>
        <dbReference type="Proteomes" id="UP001500443"/>
    </source>
</evidence>
<protein>
    <submittedName>
        <fullName evidence="9">Endo-alpha-mannosidase</fullName>
    </submittedName>
</protein>
<evidence type="ECO:0000256" key="2">
    <source>
        <dbReference type="ARBA" id="ARBA00022692"/>
    </source>
</evidence>
<dbReference type="PROSITE" id="PS51318">
    <property type="entry name" value="TAT"/>
    <property type="match status" value="1"/>
</dbReference>
<evidence type="ECO:0000256" key="3">
    <source>
        <dbReference type="ARBA" id="ARBA00022801"/>
    </source>
</evidence>
<dbReference type="Gene3D" id="3.20.20.80">
    <property type="entry name" value="Glycosidases"/>
    <property type="match status" value="1"/>
</dbReference>
<sequence length="354" mass="37984">MTTRRTFLAGAAGAGLAAAAGLRPAAAACAAEPSPYVHAFYYSWYGNPGHHGSWVHWQQGGHTPPDDVGADFYPALGAYDSGDYDGAVAQHTAWARQAGIGVLAYSWWGRGSYEDRRAAGVLDAAAAAGLQLAWHIEPYAGRDAASVVDDVAYLEENYGAHPAYHRAADRGGRCAYYVFHSLNTTDWAPIAAIRDSALVLAQTTDVSRVEHFGGIYTYDAIAGANDPDWAGVAAWCRANDYVWAPSIGPGYLDDRAVPGNTTPTVDRADGAVYDRSWGHVLDPRKGGPADWVTLTSFNEWHEGSQLEPAAAAPPLPVYLTYDGAYGRTGAAAETAYLDRTRHWVTEFEKASGRR</sequence>
<evidence type="ECO:0000256" key="7">
    <source>
        <dbReference type="ARBA" id="ARBA00023136"/>
    </source>
</evidence>
<dbReference type="EMBL" id="BAAAPF010000069">
    <property type="protein sequence ID" value="GAA2122934.1"/>
    <property type="molecule type" value="Genomic_DNA"/>
</dbReference>
<accession>A0ABN2Y8C7</accession>
<keyword evidence="10" id="KW-1185">Reference proteome</keyword>
<dbReference type="RefSeq" id="WP_344290236.1">
    <property type="nucleotide sequence ID" value="NZ_BAAAPF010000069.1"/>
</dbReference>
<feature type="signal peptide" evidence="8">
    <location>
        <begin position="1"/>
        <end position="30"/>
    </location>
</feature>
<keyword evidence="6" id="KW-0333">Golgi apparatus</keyword>
<keyword evidence="2" id="KW-0812">Transmembrane</keyword>
<keyword evidence="4" id="KW-0735">Signal-anchor</keyword>
<proteinExistence type="predicted"/>